<evidence type="ECO:0000313" key="1">
    <source>
        <dbReference type="EMBL" id="KAI3723572.1"/>
    </source>
</evidence>
<proteinExistence type="predicted"/>
<protein>
    <submittedName>
        <fullName evidence="1">Uncharacterized protein</fullName>
    </submittedName>
</protein>
<evidence type="ECO:0000313" key="2">
    <source>
        <dbReference type="Proteomes" id="UP001055811"/>
    </source>
</evidence>
<gene>
    <name evidence="1" type="ORF">L2E82_35250</name>
</gene>
<keyword evidence="2" id="KW-1185">Reference proteome</keyword>
<comment type="caution">
    <text evidence="1">The sequence shown here is derived from an EMBL/GenBank/DDBJ whole genome shotgun (WGS) entry which is preliminary data.</text>
</comment>
<reference evidence="1 2" key="2">
    <citation type="journal article" date="2022" name="Mol. Ecol. Resour.">
        <title>The genomes of chicory, endive, great burdock and yacon provide insights into Asteraceae paleo-polyploidization history and plant inulin production.</title>
        <authorList>
            <person name="Fan W."/>
            <person name="Wang S."/>
            <person name="Wang H."/>
            <person name="Wang A."/>
            <person name="Jiang F."/>
            <person name="Liu H."/>
            <person name="Zhao H."/>
            <person name="Xu D."/>
            <person name="Zhang Y."/>
        </authorList>
    </citation>
    <scope>NUCLEOTIDE SEQUENCE [LARGE SCALE GENOMIC DNA]</scope>
    <source>
        <strain evidence="2">cv. Punajuju</strain>
        <tissue evidence="1">Leaves</tissue>
    </source>
</reference>
<sequence>MLSLPLPYKAPLYPRYSLSRRRLQSRNPRNLDFPSFSLLSKSPNRKTTLNKKVFAAALQLPFHEVTFDHPTPHQLETMIFKMGYIYKLPKLFQLSKGHISPLWQCLIHYIIKCLTGYEIDYAKILFEDFLSYIPNSQKPKGKIHSARFCAMCIEHIYQTLQIPISTPRSKDDILVMPEVKPYAPKTDTVFGKLRKLPDSHLNVADPTEPALLSHLSETKDVSPYAPHPLRDCTSEPSSKDSESKKLEERQNSPDSEDTQEEINMVEKQNSPSKDKRKEKVIETPKDTASVTLILDRTQPPVNATEFDVWKFRTAINEQATLVERLKQQFELRNIELQTLSELGPPFDADSEAVTRIGRRAINNKRK</sequence>
<accession>A0ACB9BNF7</accession>
<dbReference type="Proteomes" id="UP001055811">
    <property type="component" value="Linkage Group LG06"/>
</dbReference>
<name>A0ACB9BNF7_CICIN</name>
<reference evidence="2" key="1">
    <citation type="journal article" date="2022" name="Mol. Ecol. Resour.">
        <title>The genomes of chicory, endive, great burdock and yacon provide insights into Asteraceae palaeo-polyploidization history and plant inulin production.</title>
        <authorList>
            <person name="Fan W."/>
            <person name="Wang S."/>
            <person name="Wang H."/>
            <person name="Wang A."/>
            <person name="Jiang F."/>
            <person name="Liu H."/>
            <person name="Zhao H."/>
            <person name="Xu D."/>
            <person name="Zhang Y."/>
        </authorList>
    </citation>
    <scope>NUCLEOTIDE SEQUENCE [LARGE SCALE GENOMIC DNA]</scope>
    <source>
        <strain evidence="2">cv. Punajuju</strain>
    </source>
</reference>
<dbReference type="EMBL" id="CM042014">
    <property type="protein sequence ID" value="KAI3723572.1"/>
    <property type="molecule type" value="Genomic_DNA"/>
</dbReference>
<organism evidence="1 2">
    <name type="scientific">Cichorium intybus</name>
    <name type="common">Chicory</name>
    <dbReference type="NCBI Taxonomy" id="13427"/>
    <lineage>
        <taxon>Eukaryota</taxon>
        <taxon>Viridiplantae</taxon>
        <taxon>Streptophyta</taxon>
        <taxon>Embryophyta</taxon>
        <taxon>Tracheophyta</taxon>
        <taxon>Spermatophyta</taxon>
        <taxon>Magnoliopsida</taxon>
        <taxon>eudicotyledons</taxon>
        <taxon>Gunneridae</taxon>
        <taxon>Pentapetalae</taxon>
        <taxon>asterids</taxon>
        <taxon>campanulids</taxon>
        <taxon>Asterales</taxon>
        <taxon>Asteraceae</taxon>
        <taxon>Cichorioideae</taxon>
        <taxon>Cichorieae</taxon>
        <taxon>Cichoriinae</taxon>
        <taxon>Cichorium</taxon>
    </lineage>
</organism>